<dbReference type="EMBL" id="LWID01000001">
    <property type="protein sequence ID" value="MDG6894311.1"/>
    <property type="molecule type" value="Genomic_DNA"/>
</dbReference>
<accession>A0A9X4SPP2</accession>
<sequence length="84" mass="9845">MSLHFLSSYKNYFNKNKVGKASNVGIDFFIRNNAVVNLFKEKGRYILDNNLYIGENKETLNKTEFTLVFVDNRYGNIESMCDIY</sequence>
<dbReference type="Proteomes" id="UP001155500">
    <property type="component" value="Unassembled WGS sequence"/>
</dbReference>
<evidence type="ECO:0000313" key="1">
    <source>
        <dbReference type="EMBL" id="MDG6894311.1"/>
    </source>
</evidence>
<organism evidence="1 2">
    <name type="scientific">Volucribacter amazonae</name>
    <dbReference type="NCBI Taxonomy" id="256731"/>
    <lineage>
        <taxon>Bacteria</taxon>
        <taxon>Pseudomonadati</taxon>
        <taxon>Pseudomonadota</taxon>
        <taxon>Gammaproteobacteria</taxon>
        <taxon>Pasteurellales</taxon>
        <taxon>Pasteurellaceae</taxon>
        <taxon>Volucribacter</taxon>
    </lineage>
</organism>
<keyword evidence="2" id="KW-1185">Reference proteome</keyword>
<reference evidence="1" key="1">
    <citation type="submission" date="2016-03" db="EMBL/GenBank/DDBJ databases">
        <title>Co-evolution between Pasteurellaceae and their hosts.</title>
        <authorList>
            <person name="Hansen M.J."/>
            <person name="Bojesen A.M."/>
            <person name="Planet P."/>
        </authorList>
    </citation>
    <scope>NUCLEOTIDE SEQUENCE</scope>
    <source>
        <strain evidence="1">146/S8/89</strain>
    </source>
</reference>
<comment type="caution">
    <text evidence="1">The sequence shown here is derived from an EMBL/GenBank/DDBJ whole genome shotgun (WGS) entry which is preliminary data.</text>
</comment>
<protein>
    <submittedName>
        <fullName evidence="1">Uncharacterized protein</fullName>
    </submittedName>
</protein>
<proteinExistence type="predicted"/>
<gene>
    <name evidence="1" type="ORF">A6A20_01380</name>
</gene>
<name>A0A9X4SPP2_9PAST</name>
<evidence type="ECO:0000313" key="2">
    <source>
        <dbReference type="Proteomes" id="UP001155500"/>
    </source>
</evidence>
<dbReference type="AlphaFoldDB" id="A0A9X4SPP2"/>